<comment type="caution">
    <text evidence="1">The sequence shown here is derived from an EMBL/GenBank/DDBJ whole genome shotgun (WGS) entry which is preliminary data.</text>
</comment>
<accession>F9W1L9</accession>
<evidence type="ECO:0000313" key="1">
    <source>
        <dbReference type="EMBL" id="GAA14758.1"/>
    </source>
</evidence>
<dbReference type="EMBL" id="BACI01000116">
    <property type="protein sequence ID" value="GAA14758.1"/>
    <property type="molecule type" value="Genomic_DNA"/>
</dbReference>
<name>F9W1L9_9ACTN</name>
<gene>
    <name evidence="1" type="ORF">GOALK_116_00170</name>
</gene>
<protein>
    <submittedName>
        <fullName evidence="1">Uncharacterized protein</fullName>
    </submittedName>
</protein>
<organism evidence="1 2">
    <name type="scientific">Gordonia alkanivorans NBRC 16433</name>
    <dbReference type="NCBI Taxonomy" id="1027371"/>
    <lineage>
        <taxon>Bacteria</taxon>
        <taxon>Bacillati</taxon>
        <taxon>Actinomycetota</taxon>
        <taxon>Actinomycetes</taxon>
        <taxon>Mycobacteriales</taxon>
        <taxon>Gordoniaceae</taxon>
        <taxon>Gordonia</taxon>
    </lineage>
</organism>
<dbReference type="AlphaFoldDB" id="F9W1L9"/>
<dbReference type="Proteomes" id="UP000003558">
    <property type="component" value="Unassembled WGS sequence"/>
</dbReference>
<reference evidence="1 2" key="1">
    <citation type="submission" date="2011-05" db="EMBL/GenBank/DDBJ databases">
        <title>Whole genome shotgun sequence of Gordonia alkanivorans NBRC 16433.</title>
        <authorList>
            <person name="Hosoyama A."/>
            <person name="Nakamura S."/>
            <person name="Takarada H."/>
            <person name="Tsuchikane K."/>
            <person name="Yamazaki S."/>
            <person name="Fujita N."/>
        </authorList>
    </citation>
    <scope>NUCLEOTIDE SEQUENCE [LARGE SCALE GENOMIC DNA]</scope>
    <source>
        <strain evidence="1 2">NBRC 16433</strain>
    </source>
</reference>
<sequence length="67" mass="7396">MAGFMPPRSVHRPEFKVGDRVRIARPGDAGRVASTYYMSQTATPAAIGFDVLSLDGREQTDVMLELR</sequence>
<evidence type="ECO:0000313" key="2">
    <source>
        <dbReference type="Proteomes" id="UP000003558"/>
    </source>
</evidence>
<proteinExistence type="predicted"/>